<proteinExistence type="predicted"/>
<gene>
    <name evidence="5" type="ORF">QBC41DRAFT_324135</name>
</gene>
<feature type="region of interest" description="Disordered" evidence="3">
    <location>
        <begin position="1794"/>
        <end position="1876"/>
    </location>
</feature>
<feature type="coiled-coil region" evidence="2">
    <location>
        <begin position="1611"/>
        <end position="1638"/>
    </location>
</feature>
<keyword evidence="1" id="KW-0344">Guanine-nucleotide releasing factor</keyword>
<feature type="compositionally biased region" description="Polar residues" evidence="3">
    <location>
        <begin position="1003"/>
        <end position="1018"/>
    </location>
</feature>
<feature type="compositionally biased region" description="Polar residues" evidence="3">
    <location>
        <begin position="367"/>
        <end position="376"/>
    </location>
</feature>
<feature type="region of interest" description="Disordered" evidence="3">
    <location>
        <begin position="94"/>
        <end position="293"/>
    </location>
</feature>
<dbReference type="GO" id="GO:0005737">
    <property type="term" value="C:cytoplasm"/>
    <property type="evidence" value="ECO:0007669"/>
    <property type="project" value="InterPro"/>
</dbReference>
<dbReference type="SUPFAM" id="SSF103657">
    <property type="entry name" value="BAR/IMD domain-like"/>
    <property type="match status" value="1"/>
</dbReference>
<feature type="region of interest" description="Disordered" evidence="3">
    <location>
        <begin position="313"/>
        <end position="562"/>
    </location>
</feature>
<organism evidence="5 6">
    <name type="scientific">Cercophora samala</name>
    <dbReference type="NCBI Taxonomy" id="330535"/>
    <lineage>
        <taxon>Eukaryota</taxon>
        <taxon>Fungi</taxon>
        <taxon>Dikarya</taxon>
        <taxon>Ascomycota</taxon>
        <taxon>Pezizomycotina</taxon>
        <taxon>Sordariomycetes</taxon>
        <taxon>Sordariomycetidae</taxon>
        <taxon>Sordariales</taxon>
        <taxon>Lasiosphaeriaceae</taxon>
        <taxon>Cercophora</taxon>
    </lineage>
</organism>
<feature type="compositionally biased region" description="Low complexity" evidence="3">
    <location>
        <begin position="1711"/>
        <end position="1724"/>
    </location>
</feature>
<dbReference type="GO" id="GO:0032955">
    <property type="term" value="P:regulation of division septum assembly"/>
    <property type="evidence" value="ECO:0007669"/>
    <property type="project" value="TreeGrafter"/>
</dbReference>
<accession>A0AA39ZAJ9</accession>
<feature type="compositionally biased region" description="Acidic residues" evidence="3">
    <location>
        <begin position="1088"/>
        <end position="1101"/>
    </location>
</feature>
<reference evidence="5" key="1">
    <citation type="submission" date="2023-06" db="EMBL/GenBank/DDBJ databases">
        <title>Genome-scale phylogeny and comparative genomics of the fungal order Sordariales.</title>
        <authorList>
            <consortium name="Lawrence Berkeley National Laboratory"/>
            <person name="Hensen N."/>
            <person name="Bonometti L."/>
            <person name="Westerberg I."/>
            <person name="Brannstrom I.O."/>
            <person name="Guillou S."/>
            <person name="Cros-Aarteil S."/>
            <person name="Calhoun S."/>
            <person name="Haridas S."/>
            <person name="Kuo A."/>
            <person name="Mondo S."/>
            <person name="Pangilinan J."/>
            <person name="Riley R."/>
            <person name="Labutti K."/>
            <person name="Andreopoulos B."/>
            <person name="Lipzen A."/>
            <person name="Chen C."/>
            <person name="Yanf M."/>
            <person name="Daum C."/>
            <person name="Ng V."/>
            <person name="Clum A."/>
            <person name="Steindorff A."/>
            <person name="Ohm R."/>
            <person name="Martin F."/>
            <person name="Silar P."/>
            <person name="Natvig D."/>
            <person name="Lalanne C."/>
            <person name="Gautier V."/>
            <person name="Ament-Velasquez S.L."/>
            <person name="Kruys A."/>
            <person name="Hutchinson M.I."/>
            <person name="Powell A.J."/>
            <person name="Barry K."/>
            <person name="Miller A.N."/>
            <person name="Grigoriev I.V."/>
            <person name="Debuchy R."/>
            <person name="Gladieux P."/>
            <person name="Thoren M.H."/>
            <person name="Johannesson H."/>
        </authorList>
    </citation>
    <scope>NUCLEOTIDE SEQUENCE</scope>
    <source>
        <strain evidence="5">CBS 307.81</strain>
    </source>
</reference>
<dbReference type="GO" id="GO:0031991">
    <property type="term" value="P:regulation of actomyosin contractile ring contraction"/>
    <property type="evidence" value="ECO:0007669"/>
    <property type="project" value="TreeGrafter"/>
</dbReference>
<feature type="compositionally biased region" description="Polar residues" evidence="3">
    <location>
        <begin position="943"/>
        <end position="957"/>
    </location>
</feature>
<feature type="compositionally biased region" description="Polar residues" evidence="3">
    <location>
        <begin position="103"/>
        <end position="114"/>
    </location>
</feature>
<feature type="compositionally biased region" description="Polar residues" evidence="3">
    <location>
        <begin position="1794"/>
        <end position="1808"/>
    </location>
</feature>
<feature type="region of interest" description="Disordered" evidence="3">
    <location>
        <begin position="1003"/>
        <end position="1200"/>
    </location>
</feature>
<feature type="compositionally biased region" description="Polar residues" evidence="3">
    <location>
        <begin position="134"/>
        <end position="150"/>
    </location>
</feature>
<feature type="compositionally biased region" description="Low complexity" evidence="3">
    <location>
        <begin position="119"/>
        <end position="133"/>
    </location>
</feature>
<evidence type="ECO:0000256" key="2">
    <source>
        <dbReference type="SAM" id="Coils"/>
    </source>
</evidence>
<dbReference type="PANTHER" id="PTHR22834:SF20">
    <property type="entry name" value="SH3 DOMAIN-CONTAINING PROTEIN"/>
    <property type="match status" value="1"/>
</dbReference>
<dbReference type="CDD" id="cd07589">
    <property type="entry name" value="BAR_DNMBP"/>
    <property type="match status" value="1"/>
</dbReference>
<sequence>MDDGSLGEEAPASRPGQLFDHHHHHHHHHHQQQLYEYQQHQYSDPYEHHFHPGADLDRDLDPRPGGQIPPLASHAAASNLQAFAANSSLDDSLDPDDFYRSYQGAQPGNETLQTIDPMAQASSSSRQTPSARSNGNGTASKPSAPPTNRNALRPSQRAVSNPIDDRSSKAANSFPTSVKEMKKKFDQTATQPGAAARKPLPKSSSSTNGRATGAGSNSAAYGSSRGTSSVRGTSVTRGTQRATDEQQSFASRISRPRTATSTHSQPSKQNNHASPRIPAVPKGPEPGLSRQPGLLFGEILPEHNDAATVGFGIENVRPRRTSESNIHQSRSQMRNLSDPDVDVEPPSPTDWYRAAVPSDQQAADPPSVTTNIATNHTRARSDFAGSKLGMSRQFPSESAVASSPISPTSPTSPTSRLPIMVKKISNQSDSPASTRSNSPSLKYAAASGRTSRKHLPSNRSRTPTTTTSSVSTPQIKTPTARKGPPSSITTTGSRLNAHVAIPAPKLSPSLRSSRPRQSVATATTAASRMRVVERERGSSPQRQALRPTPKAEGSGTRRRKLSVGPIDFAQRRETIKLAYSKSIRDSQAKEARQAAADKRKKELEVVAKIKLEAEAATMAAVANANAAAAAAAVRPARSTESLRYVEIGIEKETPSSHLQPPVGDFLVPPVPSAPTAPAPSAPMEPLRLEIPGSFPNAGSPHLEPEEEPMSACSASTATTEFEIDDQPEPERQERQGSTAAIDEALGMTMPGLTQITFVPEGFQHETSGPPVEQTTVPVLHKKASYQYPFDEDEDVDDDSVSIKISLDTSMELQMSPQLTPTRTDFQPEPTSMPAPNQDEDDEYVPRPYTFTSDNYETTVTILGPENDFRPLHQDPPRVAMPAADLPRHDERQMASNVAIETPETSHLEDVVRFEEPRIVLDKLDRLEDFYVGPRLSDNVASLRDSTCTSSDSGTPFDTQPPLAEYEKTPNTLHSLTVPSLLAPGNRLSQNSAWTDFSFGSDDQNAGLPSSHSQQSLGLDSQRGGSSGLLPTSGDYSIRDSGLGEFRSHSPDKSPLDRSGAATPPMLAEQESSSYQPSAAEKGAGHVLEEEECQTEECDEDVPQPQEENVAARPQRQPPPPPSFEFVDDEQETSVYGQETRPTSFLHPQQESRPQSQVLSPDSGSQATFETLDRSNTSVNDSETPSESIVERPSLSAEAQEEQKRLRQRQLVIRELIDTEDAFVRDMSVVEEIYKGTAEACPNLDSKTIKLIFRNTDEIIAFHAAFVAEFKEGAATVYTPKARRSPILTPSAAPSFKDSDSATLNSVTSSAKPELDDEKDRLTSIGPVFSKSIEQLKAVHEVYLRSSDQSSKRLVQIQEDEGVMLWLNECNEVAKELTSAWNLDSLLVKPMQRITKYPDIITHLLKYTPTDHPDREPLVAARTAVIDAIDEINKSKKNYELVGQIVSNRKRKDSDVRGIARAFGKRVDKLQATTPKTAEDEDYKKLQQQFGDDYLRLQVVLRDVEYYTRNVSTYVHEFLQYLSSMELVMRLQPSRDYAHLESKWVQFNVSMRDIEKIALERHLSDVRKHVIEPFEQVIKCYGNPGLAMKKRAKRRLDYEKFAQLKANGKKVDKQLTELVEQYEALNETLKKELPKLSAMTAKIGNICLGKFISIQTAWYKMWQDKVKAPLQDASHVPEVSEIVLGFQREFALQEERAMSLAILNPTLRPRFSHSTTDGDSSSLLSRTKSRPSDLQPSRSRGLSINSEHAPTLPTPDFVRRNSGQFSLSPASSALPSPAHYYRDYYSGINGSHARVSSNSPITSDPNSRSAVGLSMRPGTGRSFDSNSLPRQSTESTVMTSAMAGGHHRRDSNSTYNSSAYHGPSTSTGDTRRLSGLFHSALPPDDADDFYPPQMMSRASSTQRSRDDGGYRVLWLAASLFEFHIETSKMEAGYPYLTYQAGEIFDVIAEKGELWLARNQDDPRGTVGWIWSKHFAKLADS</sequence>
<dbReference type="Gene3D" id="1.20.1270.60">
    <property type="entry name" value="Arfaptin homology (AH) domain/BAR domain"/>
    <property type="match status" value="1"/>
</dbReference>
<feature type="region of interest" description="Disordered" evidence="3">
    <location>
        <begin position="1708"/>
        <end position="1772"/>
    </location>
</feature>
<feature type="region of interest" description="Disordered" evidence="3">
    <location>
        <begin position="692"/>
        <end position="736"/>
    </location>
</feature>
<dbReference type="Proteomes" id="UP001174997">
    <property type="component" value="Unassembled WGS sequence"/>
</dbReference>
<evidence type="ECO:0000256" key="1">
    <source>
        <dbReference type="ARBA" id="ARBA00022658"/>
    </source>
</evidence>
<feature type="region of interest" description="Disordered" evidence="3">
    <location>
        <begin position="942"/>
        <end position="964"/>
    </location>
</feature>
<name>A0AA39ZAJ9_9PEZI</name>
<evidence type="ECO:0000256" key="3">
    <source>
        <dbReference type="SAM" id="MobiDB-lite"/>
    </source>
</evidence>
<keyword evidence="2" id="KW-0175">Coiled coil</keyword>
<evidence type="ECO:0000259" key="4">
    <source>
        <dbReference type="PROSITE" id="PS50010"/>
    </source>
</evidence>
<feature type="compositionally biased region" description="Low complexity" evidence="3">
    <location>
        <begin position="506"/>
        <end position="516"/>
    </location>
</feature>
<dbReference type="InterPro" id="IPR004148">
    <property type="entry name" value="BAR_dom"/>
</dbReference>
<feature type="region of interest" description="Disordered" evidence="3">
    <location>
        <begin position="815"/>
        <end position="842"/>
    </location>
</feature>
<feature type="domain" description="DH" evidence="4">
    <location>
        <begin position="1207"/>
        <end position="1434"/>
    </location>
</feature>
<feature type="compositionally biased region" description="Low complexity" evidence="3">
    <location>
        <begin position="32"/>
        <end position="42"/>
    </location>
</feature>
<dbReference type="SMART" id="SM00325">
    <property type="entry name" value="RhoGEF"/>
    <property type="match status" value="1"/>
</dbReference>
<evidence type="ECO:0000313" key="5">
    <source>
        <dbReference type="EMBL" id="KAK0667381.1"/>
    </source>
</evidence>
<protein>
    <recommendedName>
        <fullName evidence="4">DH domain-containing protein</fullName>
    </recommendedName>
</protein>
<feature type="compositionally biased region" description="Polar residues" evidence="3">
    <location>
        <begin position="1731"/>
        <end position="1747"/>
    </location>
</feature>
<dbReference type="EMBL" id="JAULSY010000073">
    <property type="protein sequence ID" value="KAK0667381.1"/>
    <property type="molecule type" value="Genomic_DNA"/>
</dbReference>
<feature type="compositionally biased region" description="Polar residues" evidence="3">
    <location>
        <begin position="323"/>
        <end position="335"/>
    </location>
</feature>
<evidence type="ECO:0000313" key="6">
    <source>
        <dbReference type="Proteomes" id="UP001174997"/>
    </source>
</evidence>
<dbReference type="InterPro" id="IPR027267">
    <property type="entry name" value="AH/BAR_dom_sf"/>
</dbReference>
<feature type="region of interest" description="Disordered" evidence="3">
    <location>
        <begin position="1288"/>
        <end position="1314"/>
    </location>
</feature>
<feature type="compositionally biased region" description="Polar residues" evidence="3">
    <location>
        <begin position="424"/>
        <end position="440"/>
    </location>
</feature>
<dbReference type="Pfam" id="PF00621">
    <property type="entry name" value="RhoGEF"/>
    <property type="match status" value="1"/>
</dbReference>
<dbReference type="CDD" id="cd00160">
    <property type="entry name" value="RhoGEF"/>
    <property type="match status" value="1"/>
</dbReference>
<feature type="compositionally biased region" description="Polar residues" evidence="3">
    <location>
        <begin position="1821"/>
        <end position="1838"/>
    </location>
</feature>
<dbReference type="InterPro" id="IPR051492">
    <property type="entry name" value="Dynamin-Rho_GEF"/>
</dbReference>
<feature type="compositionally biased region" description="Polar residues" evidence="3">
    <location>
        <begin position="1300"/>
        <end position="1310"/>
    </location>
</feature>
<feature type="compositionally biased region" description="Polar residues" evidence="3">
    <location>
        <begin position="815"/>
        <end position="824"/>
    </location>
</feature>
<dbReference type="InterPro" id="IPR000219">
    <property type="entry name" value="DH_dom"/>
</dbReference>
<feature type="compositionally biased region" description="Polar residues" evidence="3">
    <location>
        <begin position="1851"/>
        <end position="1867"/>
    </location>
</feature>
<dbReference type="PANTHER" id="PTHR22834">
    <property type="entry name" value="NUCLEAR FUSION PROTEIN FUS2"/>
    <property type="match status" value="1"/>
</dbReference>
<comment type="caution">
    <text evidence="5">The sequence shown here is derived from an EMBL/GenBank/DDBJ whole genome shotgun (WGS) entry which is preliminary data.</text>
</comment>
<feature type="compositionally biased region" description="Polar residues" evidence="3">
    <location>
        <begin position="1132"/>
        <end position="1186"/>
    </location>
</feature>
<dbReference type="SUPFAM" id="SSF48065">
    <property type="entry name" value="DBL homology domain (DH-domain)"/>
    <property type="match status" value="1"/>
</dbReference>
<dbReference type="GO" id="GO:0005085">
    <property type="term" value="F:guanyl-nucleotide exchange factor activity"/>
    <property type="evidence" value="ECO:0007669"/>
    <property type="project" value="UniProtKB-KW"/>
</dbReference>
<dbReference type="InterPro" id="IPR035899">
    <property type="entry name" value="DBL_dom_sf"/>
</dbReference>
<dbReference type="PROSITE" id="PS50010">
    <property type="entry name" value="DH_2"/>
    <property type="match status" value="1"/>
</dbReference>
<feature type="region of interest" description="Disordered" evidence="3">
    <location>
        <begin position="1"/>
        <end position="71"/>
    </location>
</feature>
<feature type="compositionally biased region" description="Polar residues" evidence="3">
    <location>
        <begin position="245"/>
        <end position="273"/>
    </location>
</feature>
<dbReference type="Gene3D" id="1.20.900.10">
    <property type="entry name" value="Dbl homology (DH) domain"/>
    <property type="match status" value="1"/>
</dbReference>
<keyword evidence="6" id="KW-1185">Reference proteome</keyword>
<feature type="compositionally biased region" description="Low complexity" evidence="3">
    <location>
        <begin position="402"/>
        <end position="415"/>
    </location>
</feature>
<feature type="compositionally biased region" description="Basic and acidic residues" evidence="3">
    <location>
        <begin position="45"/>
        <end position="62"/>
    </location>
</feature>
<feature type="compositionally biased region" description="Low complexity" evidence="3">
    <location>
        <begin position="457"/>
        <end position="473"/>
    </location>
</feature>
<feature type="compositionally biased region" description="Basic residues" evidence="3">
    <location>
        <begin position="21"/>
        <end position="31"/>
    </location>
</feature>
<feature type="compositionally biased region" description="Low complexity" evidence="3">
    <location>
        <begin position="211"/>
        <end position="239"/>
    </location>
</feature>
<feature type="compositionally biased region" description="Basic and acidic residues" evidence="3">
    <location>
        <begin position="1045"/>
        <end position="1055"/>
    </location>
</feature>
<dbReference type="Pfam" id="PF03114">
    <property type="entry name" value="BAR"/>
    <property type="match status" value="1"/>
</dbReference>